<protein>
    <recommendedName>
        <fullName evidence="1">YdhG-like domain-containing protein</fullName>
    </recommendedName>
</protein>
<dbReference type="EMBL" id="JJMP01000008">
    <property type="protein sequence ID" value="RYC50891.1"/>
    <property type="molecule type" value="Genomic_DNA"/>
</dbReference>
<dbReference type="RefSeq" id="WP_129655290.1">
    <property type="nucleotide sequence ID" value="NZ_ML142912.1"/>
</dbReference>
<dbReference type="Proteomes" id="UP000290261">
    <property type="component" value="Unassembled WGS sequence"/>
</dbReference>
<dbReference type="AlphaFoldDB" id="A0A444VJF7"/>
<keyword evidence="3" id="KW-1185">Reference proteome</keyword>
<dbReference type="Pfam" id="PF08818">
    <property type="entry name" value="DUF1801"/>
    <property type="match status" value="1"/>
</dbReference>
<accession>A0A444VJF7</accession>
<comment type="caution">
    <text evidence="2">The sequence shown here is derived from an EMBL/GenBank/DDBJ whole genome shotgun (WGS) entry which is preliminary data.</text>
</comment>
<evidence type="ECO:0000313" key="2">
    <source>
        <dbReference type="EMBL" id="RYC50891.1"/>
    </source>
</evidence>
<evidence type="ECO:0000313" key="3">
    <source>
        <dbReference type="Proteomes" id="UP000290261"/>
    </source>
</evidence>
<dbReference type="Gene3D" id="3.90.1150.200">
    <property type="match status" value="1"/>
</dbReference>
<dbReference type="SUPFAM" id="SSF159888">
    <property type="entry name" value="YdhG-like"/>
    <property type="match status" value="1"/>
</dbReference>
<organism evidence="2 3">
    <name type="scientific">Flagellimonas olearia</name>
    <dbReference type="NCBI Taxonomy" id="552546"/>
    <lineage>
        <taxon>Bacteria</taxon>
        <taxon>Pseudomonadati</taxon>
        <taxon>Bacteroidota</taxon>
        <taxon>Flavobacteriia</taxon>
        <taxon>Flavobacteriales</taxon>
        <taxon>Flavobacteriaceae</taxon>
        <taxon>Flagellimonas</taxon>
    </lineage>
</organism>
<gene>
    <name evidence="2" type="ORF">DN53_17420</name>
</gene>
<dbReference type="InterPro" id="IPR014922">
    <property type="entry name" value="YdhG-like"/>
</dbReference>
<reference evidence="2 3" key="1">
    <citation type="submission" date="2014-04" db="EMBL/GenBank/DDBJ databases">
        <title>Whole genome of Muricauda olearia.</title>
        <authorList>
            <person name="Zhang X.-H."/>
            <person name="Tang K."/>
        </authorList>
    </citation>
    <scope>NUCLEOTIDE SEQUENCE [LARGE SCALE GENOMIC DNA]</scope>
    <source>
        <strain evidence="2 3">Th120</strain>
    </source>
</reference>
<proteinExistence type="predicted"/>
<feature type="domain" description="YdhG-like" evidence="1">
    <location>
        <begin position="19"/>
        <end position="135"/>
    </location>
</feature>
<evidence type="ECO:0000259" key="1">
    <source>
        <dbReference type="Pfam" id="PF08818"/>
    </source>
</evidence>
<name>A0A444VJF7_9FLAO</name>
<sequence>MTIDAQTPDEYIRKVPEDRREVVSKLRETVKANLPKGFQECISYKMIGYVVPHSLYPGGYHCDPALPLPFMNIASQKNFIALYHSGIYANPELHDWFVKEYPKYVTTKLDMGKSCIRFRNGNNIPFGLIAQLCQKMTPQDWVALYEQNIKRS</sequence>